<dbReference type="EMBL" id="GBRH01276310">
    <property type="protein sequence ID" value="JAD21585.1"/>
    <property type="molecule type" value="Transcribed_RNA"/>
</dbReference>
<dbReference type="AlphaFoldDB" id="A0A0A8Y8K0"/>
<sequence length="53" mass="5619">MVVCEAPSPQCALGSRILTWCSRRVPDSQPVAHAPPAPAPAGMSCFQFPYMSA</sequence>
<accession>A0A0A8Y8K0</accession>
<protein>
    <submittedName>
        <fullName evidence="1">Uncharacterized protein</fullName>
    </submittedName>
</protein>
<reference evidence="1" key="2">
    <citation type="journal article" date="2015" name="Data Brief">
        <title>Shoot transcriptome of the giant reed, Arundo donax.</title>
        <authorList>
            <person name="Barrero R.A."/>
            <person name="Guerrero F.D."/>
            <person name="Moolhuijzen P."/>
            <person name="Goolsby J.A."/>
            <person name="Tidwell J."/>
            <person name="Bellgard S.E."/>
            <person name="Bellgard M.I."/>
        </authorList>
    </citation>
    <scope>NUCLEOTIDE SEQUENCE</scope>
    <source>
        <tissue evidence="1">Shoot tissue taken approximately 20 cm above the soil surface</tissue>
    </source>
</reference>
<reference evidence="1" key="1">
    <citation type="submission" date="2014-09" db="EMBL/GenBank/DDBJ databases">
        <authorList>
            <person name="Magalhaes I.L.F."/>
            <person name="Oliveira U."/>
            <person name="Santos F.R."/>
            <person name="Vidigal T.H.D.A."/>
            <person name="Brescovit A.D."/>
            <person name="Santos A.J."/>
        </authorList>
    </citation>
    <scope>NUCLEOTIDE SEQUENCE</scope>
    <source>
        <tissue evidence="1">Shoot tissue taken approximately 20 cm above the soil surface</tissue>
    </source>
</reference>
<evidence type="ECO:0000313" key="1">
    <source>
        <dbReference type="EMBL" id="JAD21585.1"/>
    </source>
</evidence>
<proteinExistence type="predicted"/>
<name>A0A0A8Y8K0_ARUDO</name>
<organism evidence="1">
    <name type="scientific">Arundo donax</name>
    <name type="common">Giant reed</name>
    <name type="synonym">Donax arundinaceus</name>
    <dbReference type="NCBI Taxonomy" id="35708"/>
    <lineage>
        <taxon>Eukaryota</taxon>
        <taxon>Viridiplantae</taxon>
        <taxon>Streptophyta</taxon>
        <taxon>Embryophyta</taxon>
        <taxon>Tracheophyta</taxon>
        <taxon>Spermatophyta</taxon>
        <taxon>Magnoliopsida</taxon>
        <taxon>Liliopsida</taxon>
        <taxon>Poales</taxon>
        <taxon>Poaceae</taxon>
        <taxon>PACMAD clade</taxon>
        <taxon>Arundinoideae</taxon>
        <taxon>Arundineae</taxon>
        <taxon>Arundo</taxon>
    </lineage>
</organism>